<evidence type="ECO:0000313" key="1">
    <source>
        <dbReference type="EMBL" id="MPL98917.1"/>
    </source>
</evidence>
<reference evidence="1" key="1">
    <citation type="submission" date="2019-08" db="EMBL/GenBank/DDBJ databases">
        <authorList>
            <person name="Kucharzyk K."/>
            <person name="Murdoch R.W."/>
            <person name="Higgins S."/>
            <person name="Loffler F."/>
        </authorList>
    </citation>
    <scope>NUCLEOTIDE SEQUENCE</scope>
</reference>
<organism evidence="1">
    <name type="scientific">bioreactor metagenome</name>
    <dbReference type="NCBI Taxonomy" id="1076179"/>
    <lineage>
        <taxon>unclassified sequences</taxon>
        <taxon>metagenomes</taxon>
        <taxon>ecological metagenomes</taxon>
    </lineage>
</organism>
<comment type="caution">
    <text evidence="1">The sequence shown here is derived from an EMBL/GenBank/DDBJ whole genome shotgun (WGS) entry which is preliminary data.</text>
</comment>
<proteinExistence type="predicted"/>
<gene>
    <name evidence="1" type="ORF">SDC9_45129</name>
</gene>
<protein>
    <submittedName>
        <fullName evidence="1">Uncharacterized protein</fullName>
    </submittedName>
</protein>
<dbReference type="EMBL" id="VSSQ01000636">
    <property type="protein sequence ID" value="MPL98917.1"/>
    <property type="molecule type" value="Genomic_DNA"/>
</dbReference>
<sequence length="332" mass="38278">MKSVSVYLVCAGFFLSNTSCNNDFQSEISTDRQDIVIEMLTHVTLIDQTEYLQESIHDDFLTRELTDLINKNTFLRQKMKRDKPSSVDTVFSYDEIPLVKETKNRTRIFTDGTMESITEFLTPLTDNMIFQLTETPVAEKSRIALTTQKNGMLTVYNAAGEILTQEAFPEPDMRDFIDTMKVYVLKINRNTPDKQNNPKSGTKYFKQYCTAGNNICELPNGNVMIESPVTNEKNTSGVYPGISGTLKSRIELNPEMTKTLQHDIFQGNNLIQRKKYTYNSSKNLMSLHHNRVICENPQSIETFTLTMNSEGYPVIRHSKEFYKTNQTRYYFK</sequence>
<name>A0A644W5Q9_9ZZZZ</name>
<dbReference type="AlphaFoldDB" id="A0A644W5Q9"/>
<accession>A0A644W5Q9</accession>